<comment type="caution">
    <text evidence="1">The sequence shown here is derived from an EMBL/GenBank/DDBJ whole genome shotgun (WGS) entry which is preliminary data.</text>
</comment>
<name>A0A7W7T2C2_9PSEU</name>
<evidence type="ECO:0000313" key="2">
    <source>
        <dbReference type="Proteomes" id="UP000542674"/>
    </source>
</evidence>
<dbReference type="Proteomes" id="UP000542674">
    <property type="component" value="Unassembled WGS sequence"/>
</dbReference>
<accession>A0A7W7T2C2</accession>
<gene>
    <name evidence="1" type="ORF">F4559_002676</name>
</gene>
<organism evidence="1 2">
    <name type="scientific">Saccharothrix violaceirubra</name>
    <dbReference type="NCBI Taxonomy" id="413306"/>
    <lineage>
        <taxon>Bacteria</taxon>
        <taxon>Bacillati</taxon>
        <taxon>Actinomycetota</taxon>
        <taxon>Actinomycetes</taxon>
        <taxon>Pseudonocardiales</taxon>
        <taxon>Pseudonocardiaceae</taxon>
        <taxon>Saccharothrix</taxon>
    </lineage>
</organism>
<evidence type="ECO:0000313" key="1">
    <source>
        <dbReference type="EMBL" id="MBB4965317.1"/>
    </source>
</evidence>
<dbReference type="EMBL" id="JACHJS010000001">
    <property type="protein sequence ID" value="MBB4965317.1"/>
    <property type="molecule type" value="Genomic_DNA"/>
</dbReference>
<reference evidence="1 2" key="1">
    <citation type="submission" date="2020-08" db="EMBL/GenBank/DDBJ databases">
        <title>Sequencing the genomes of 1000 actinobacteria strains.</title>
        <authorList>
            <person name="Klenk H.-P."/>
        </authorList>
    </citation>
    <scope>NUCLEOTIDE SEQUENCE [LARGE SCALE GENOMIC DNA]</scope>
    <source>
        <strain evidence="1 2">DSM 45084</strain>
    </source>
</reference>
<proteinExistence type="predicted"/>
<sequence>MAHEGDGDPDPTVVLDRNREQQATVYGESLGVLFGRLGTQLGLTQARIGGLLGLSAPMISQLASGRRVKIGNPMAVQRLQSLVDLGFKVTSGEVPAADVEARLADIAGQGAVVTKGVQTGGTPSARAAARAVQSLLRAVAGAEELLDAASMIEARHPDIAAVLRVYGAGRTGDAVEHYAANVDQM</sequence>
<dbReference type="AlphaFoldDB" id="A0A7W7T2C2"/>
<dbReference type="RefSeq" id="WP_184668810.1">
    <property type="nucleotide sequence ID" value="NZ_BAABAI010000045.1"/>
</dbReference>
<protein>
    <submittedName>
        <fullName evidence="1">Transcriptional regulator with XRE-family HTH domain</fullName>
    </submittedName>
</protein>
<keyword evidence="2" id="KW-1185">Reference proteome</keyword>